<dbReference type="AlphaFoldDB" id="A0A4Y6RB81"/>
<dbReference type="EMBL" id="CP041185">
    <property type="protein sequence ID" value="QDG69670.1"/>
    <property type="molecule type" value="Genomic_DNA"/>
</dbReference>
<accession>A0A4Y6RB81</accession>
<evidence type="ECO:0000313" key="2">
    <source>
        <dbReference type="Proteomes" id="UP000316665"/>
    </source>
</evidence>
<dbReference type="Proteomes" id="UP000316665">
    <property type="component" value="Chromosome"/>
</dbReference>
<gene>
    <name evidence="1" type="ORF">FJQ89_04015</name>
</gene>
<dbReference type="KEGG" id="jas:FJQ89_04015"/>
<organism evidence="1 2">
    <name type="scientific">Janthinobacterium tructae</name>
    <dbReference type="NCBI Taxonomy" id="2590869"/>
    <lineage>
        <taxon>Bacteria</taxon>
        <taxon>Pseudomonadati</taxon>
        <taxon>Pseudomonadota</taxon>
        <taxon>Betaproteobacteria</taxon>
        <taxon>Burkholderiales</taxon>
        <taxon>Oxalobacteraceae</taxon>
        <taxon>Janthinobacterium</taxon>
    </lineage>
</organism>
<sequence length="99" mass="10544">MFLFDSNETVVKTGTFLYDDTVLCDVRIVYSTISPGSGDWEDPPQLADDQVGDFFGVQWGSTTSRGVFNAGSGGGDSIQEAIAAAESMPGVGRTIVWLD</sequence>
<reference evidence="1 2" key="1">
    <citation type="submission" date="2019-06" db="EMBL/GenBank/DDBJ databases">
        <title>Complete genome sequence of Janthinobacterium sp. SNU WT3 isolated from diseased rainbow trout.</title>
        <authorList>
            <person name="Oh W.T."/>
            <person name="Park S.C."/>
        </authorList>
    </citation>
    <scope>NUCLEOTIDE SEQUENCE [LARGE SCALE GENOMIC DNA]</scope>
    <source>
        <strain evidence="1 2">SNU WT3</strain>
    </source>
</reference>
<evidence type="ECO:0000313" key="1">
    <source>
        <dbReference type="EMBL" id="QDG69670.1"/>
    </source>
</evidence>
<proteinExistence type="predicted"/>
<protein>
    <submittedName>
        <fullName evidence="1">Uncharacterized protein</fullName>
    </submittedName>
</protein>
<name>A0A4Y6RB81_9BURK</name>
<keyword evidence="2" id="KW-1185">Reference proteome</keyword>
<dbReference type="RefSeq" id="WP_141169140.1">
    <property type="nucleotide sequence ID" value="NZ_CP041185.1"/>
</dbReference>
<dbReference type="OrthoDB" id="8780690at2"/>